<evidence type="ECO:0000313" key="3">
    <source>
        <dbReference type="Proteomes" id="UP000001055"/>
    </source>
</evidence>
<dbReference type="GeneID" id="5972307"/>
<reference evidence="3" key="1">
    <citation type="journal article" date="2007" name="Plant Cell">
        <title>Dothideomycete-plant interactions illuminated by genome sequencing and EST analysis of the wheat pathogen Stagonospora nodorum.</title>
        <authorList>
            <person name="Hane J.K."/>
            <person name="Lowe R.G."/>
            <person name="Solomon P.S."/>
            <person name="Tan K.C."/>
            <person name="Schoch C.L."/>
            <person name="Spatafora J.W."/>
            <person name="Crous P.W."/>
            <person name="Kodira C."/>
            <person name="Birren B.W."/>
            <person name="Galagan J.E."/>
            <person name="Torriani S.F."/>
            <person name="McDonald B.A."/>
            <person name="Oliver R.P."/>
        </authorList>
    </citation>
    <scope>NUCLEOTIDE SEQUENCE [LARGE SCALE GENOMIC DNA]</scope>
    <source>
        <strain evidence="3">SN15 / ATCC MYA-4574 / FGSC 10173</strain>
    </source>
</reference>
<feature type="region of interest" description="Disordered" evidence="1">
    <location>
        <begin position="21"/>
        <end position="61"/>
    </location>
</feature>
<gene>
    <name evidence="2" type="ORF">SNOG_05021</name>
</gene>
<dbReference type="AlphaFoldDB" id="Q0UT93"/>
<organism evidence="2 3">
    <name type="scientific">Phaeosphaeria nodorum (strain SN15 / ATCC MYA-4574 / FGSC 10173)</name>
    <name type="common">Glume blotch fungus</name>
    <name type="synonym">Parastagonospora nodorum</name>
    <dbReference type="NCBI Taxonomy" id="321614"/>
    <lineage>
        <taxon>Eukaryota</taxon>
        <taxon>Fungi</taxon>
        <taxon>Dikarya</taxon>
        <taxon>Ascomycota</taxon>
        <taxon>Pezizomycotina</taxon>
        <taxon>Dothideomycetes</taxon>
        <taxon>Pleosporomycetidae</taxon>
        <taxon>Pleosporales</taxon>
        <taxon>Pleosporineae</taxon>
        <taxon>Phaeosphaeriaceae</taxon>
        <taxon>Parastagonospora</taxon>
    </lineage>
</organism>
<dbReference type="KEGG" id="pno:SNOG_05021"/>
<dbReference type="HOGENOM" id="CLU_2923418_0_0_1"/>
<sequence length="61" mass="6552">MSYDSTLPDLVTGVITSLCSSQAEAQKLPHSSHPKKAESQDLLPPRYDTSAPHSARDIATT</sequence>
<dbReference type="RefSeq" id="XP_001795432.1">
    <property type="nucleotide sequence ID" value="XM_001795380.1"/>
</dbReference>
<dbReference type="InParanoid" id="Q0UT93"/>
<proteinExistence type="predicted"/>
<evidence type="ECO:0000313" key="2">
    <source>
        <dbReference type="EMBL" id="EAT87412.1"/>
    </source>
</evidence>
<evidence type="ECO:0000256" key="1">
    <source>
        <dbReference type="SAM" id="MobiDB-lite"/>
    </source>
</evidence>
<dbReference type="Proteomes" id="UP000001055">
    <property type="component" value="Unassembled WGS sequence"/>
</dbReference>
<protein>
    <submittedName>
        <fullName evidence="2">Uncharacterized protein</fullName>
    </submittedName>
</protein>
<name>Q0UT93_PHANO</name>
<accession>Q0UT93</accession>
<dbReference type="EMBL" id="CH445331">
    <property type="protein sequence ID" value="EAT87412.1"/>
    <property type="molecule type" value="Genomic_DNA"/>
</dbReference>